<dbReference type="RefSeq" id="WP_042136840.1">
    <property type="nucleotide sequence ID" value="NZ_FMWB01000018.1"/>
</dbReference>
<evidence type="ECO:0000256" key="2">
    <source>
        <dbReference type="SAM" id="Phobius"/>
    </source>
</evidence>
<keyword evidence="2" id="KW-1133">Transmembrane helix</keyword>
<dbReference type="EMBL" id="FMWB01000018">
    <property type="protein sequence ID" value="SCZ47930.1"/>
    <property type="molecule type" value="Genomic_DNA"/>
</dbReference>
<accession>A0A1G5PFY2</accession>
<name>A0A1G5PFY2_9PSED</name>
<dbReference type="PANTHER" id="PTHR35335:SF1">
    <property type="entry name" value="UPF0716 PROTEIN FXSA"/>
    <property type="match status" value="1"/>
</dbReference>
<organism evidence="3 4">
    <name type="scientific">Pseudomonas oryzihabitans</name>
    <dbReference type="NCBI Taxonomy" id="47885"/>
    <lineage>
        <taxon>Bacteria</taxon>
        <taxon>Pseudomonadati</taxon>
        <taxon>Pseudomonadota</taxon>
        <taxon>Gammaproteobacteria</taxon>
        <taxon>Pseudomonadales</taxon>
        <taxon>Pseudomonadaceae</taxon>
        <taxon>Pseudomonas</taxon>
    </lineage>
</organism>
<dbReference type="PANTHER" id="PTHR35335">
    <property type="entry name" value="UPF0716 PROTEIN FXSA"/>
    <property type="match status" value="1"/>
</dbReference>
<protein>
    <submittedName>
        <fullName evidence="3">UPF0716 protein FxsA</fullName>
    </submittedName>
</protein>
<feature type="compositionally biased region" description="Basic and acidic residues" evidence="1">
    <location>
        <begin position="138"/>
        <end position="155"/>
    </location>
</feature>
<dbReference type="AlphaFoldDB" id="A0A1G5PFY2"/>
<sequence length="155" mass="16794">MRVTALLFLLFPFVELAVLIKIGSEIGVLATFALLLLSFLVGVALLRVAGFTTLWRIRMRLAQGQMPEQEVIQGLTLAIAGALLIFPGFISDVLALVCLLPVTRRALLGAVIGRVTRRNPGAQGYQGHQPGSGQAAPHRPEVIEGEVVHRDEQKH</sequence>
<evidence type="ECO:0000256" key="1">
    <source>
        <dbReference type="SAM" id="MobiDB-lite"/>
    </source>
</evidence>
<dbReference type="eggNOG" id="COG3030">
    <property type="taxonomic scope" value="Bacteria"/>
</dbReference>
<keyword evidence="2" id="KW-0812">Transmembrane</keyword>
<dbReference type="GO" id="GO:0016020">
    <property type="term" value="C:membrane"/>
    <property type="evidence" value="ECO:0007669"/>
    <property type="project" value="InterPro"/>
</dbReference>
<dbReference type="Pfam" id="PF04186">
    <property type="entry name" value="FxsA"/>
    <property type="match status" value="1"/>
</dbReference>
<dbReference type="NCBIfam" id="NF008528">
    <property type="entry name" value="PRK11463.1-2"/>
    <property type="match status" value="1"/>
</dbReference>
<dbReference type="Proteomes" id="UP000183046">
    <property type="component" value="Unassembled WGS sequence"/>
</dbReference>
<comment type="caution">
    <text evidence="3">The sequence shown here is derived from an EMBL/GenBank/DDBJ whole genome shotgun (WGS) entry which is preliminary data.</text>
</comment>
<gene>
    <name evidence="3" type="ORF">SAMN05216279_11825</name>
</gene>
<feature type="region of interest" description="Disordered" evidence="1">
    <location>
        <begin position="122"/>
        <end position="155"/>
    </location>
</feature>
<keyword evidence="2" id="KW-0472">Membrane</keyword>
<evidence type="ECO:0000313" key="4">
    <source>
        <dbReference type="Proteomes" id="UP000183046"/>
    </source>
</evidence>
<dbReference type="OrthoDB" id="9792788at2"/>
<feature type="transmembrane region" description="Helical" evidence="2">
    <location>
        <begin position="71"/>
        <end position="90"/>
    </location>
</feature>
<feature type="transmembrane region" description="Helical" evidence="2">
    <location>
        <begin position="26"/>
        <end position="50"/>
    </location>
</feature>
<proteinExistence type="predicted"/>
<reference evidence="4" key="1">
    <citation type="submission" date="2016-10" db="EMBL/GenBank/DDBJ databases">
        <authorList>
            <person name="de Groot N.N."/>
        </authorList>
    </citation>
    <scope>NUCLEOTIDE SEQUENCE [LARGE SCALE GENOMIC DNA]</scope>
    <source>
        <strain evidence="4">DSM 15758</strain>
    </source>
</reference>
<evidence type="ECO:0000313" key="3">
    <source>
        <dbReference type="EMBL" id="SCZ47930.1"/>
    </source>
</evidence>
<dbReference type="InterPro" id="IPR007313">
    <property type="entry name" value="FxsA"/>
</dbReference>
<dbReference type="STRING" id="237610.BJP27_18825"/>